<proteinExistence type="predicted"/>
<gene>
    <name evidence="2" type="ORF">GUJ93_ZPchr0010g10740</name>
</gene>
<feature type="transmembrane region" description="Helical" evidence="1">
    <location>
        <begin position="49"/>
        <end position="70"/>
    </location>
</feature>
<keyword evidence="1" id="KW-0812">Transmembrane</keyword>
<comment type="caution">
    <text evidence="2">The sequence shown here is derived from an EMBL/GenBank/DDBJ whole genome shotgun (WGS) entry which is preliminary data.</text>
</comment>
<keyword evidence="1" id="KW-1133">Transmembrane helix</keyword>
<dbReference type="EMBL" id="JAAALK010000082">
    <property type="protein sequence ID" value="KAG8087716.1"/>
    <property type="molecule type" value="Genomic_DNA"/>
</dbReference>
<dbReference type="Proteomes" id="UP000729402">
    <property type="component" value="Unassembled WGS sequence"/>
</dbReference>
<reference evidence="2" key="1">
    <citation type="journal article" date="2021" name="bioRxiv">
        <title>Whole Genome Assembly and Annotation of Northern Wild Rice, Zizania palustris L., Supports a Whole Genome Duplication in the Zizania Genus.</title>
        <authorList>
            <person name="Haas M."/>
            <person name="Kono T."/>
            <person name="Macchietto M."/>
            <person name="Millas R."/>
            <person name="McGilp L."/>
            <person name="Shao M."/>
            <person name="Duquette J."/>
            <person name="Hirsch C.N."/>
            <person name="Kimball J."/>
        </authorList>
    </citation>
    <scope>NUCLEOTIDE SEQUENCE</scope>
    <source>
        <tissue evidence="2">Fresh leaf tissue</tissue>
    </source>
</reference>
<keyword evidence="3" id="KW-1185">Reference proteome</keyword>
<dbReference type="AlphaFoldDB" id="A0A8J6BLY0"/>
<accession>A0A8J6BLY0</accession>
<evidence type="ECO:0000256" key="1">
    <source>
        <dbReference type="SAM" id="Phobius"/>
    </source>
</evidence>
<organism evidence="2 3">
    <name type="scientific">Zizania palustris</name>
    <name type="common">Northern wild rice</name>
    <dbReference type="NCBI Taxonomy" id="103762"/>
    <lineage>
        <taxon>Eukaryota</taxon>
        <taxon>Viridiplantae</taxon>
        <taxon>Streptophyta</taxon>
        <taxon>Embryophyta</taxon>
        <taxon>Tracheophyta</taxon>
        <taxon>Spermatophyta</taxon>
        <taxon>Magnoliopsida</taxon>
        <taxon>Liliopsida</taxon>
        <taxon>Poales</taxon>
        <taxon>Poaceae</taxon>
        <taxon>BOP clade</taxon>
        <taxon>Oryzoideae</taxon>
        <taxon>Oryzeae</taxon>
        <taxon>Zizaniinae</taxon>
        <taxon>Zizania</taxon>
    </lineage>
</organism>
<evidence type="ECO:0000313" key="2">
    <source>
        <dbReference type="EMBL" id="KAG8087716.1"/>
    </source>
</evidence>
<keyword evidence="1" id="KW-0472">Membrane</keyword>
<evidence type="ECO:0000313" key="3">
    <source>
        <dbReference type="Proteomes" id="UP000729402"/>
    </source>
</evidence>
<sequence length="71" mass="7690">MPPLLKIYPCSNAASSLATLRCCLLSPSRLHHLLPLPLRRASEVNTMDLLKLVIAAVSITYLAGVLATVMF</sequence>
<reference evidence="2" key="2">
    <citation type="submission" date="2021-02" db="EMBL/GenBank/DDBJ databases">
        <authorList>
            <person name="Kimball J.A."/>
            <person name="Haas M.W."/>
            <person name="Macchietto M."/>
            <person name="Kono T."/>
            <person name="Duquette J."/>
            <person name="Shao M."/>
        </authorList>
    </citation>
    <scope>NUCLEOTIDE SEQUENCE</scope>
    <source>
        <tissue evidence="2">Fresh leaf tissue</tissue>
    </source>
</reference>
<protein>
    <submittedName>
        <fullName evidence="2">Uncharacterized protein</fullName>
    </submittedName>
</protein>
<name>A0A8J6BLY0_ZIZPA</name>